<keyword evidence="3" id="KW-0805">Transcription regulation</keyword>
<evidence type="ECO:0000313" key="7">
    <source>
        <dbReference type="EMBL" id="KAF1931341.1"/>
    </source>
</evidence>
<dbReference type="InterPro" id="IPR021858">
    <property type="entry name" value="Fun_TF"/>
</dbReference>
<evidence type="ECO:0000313" key="8">
    <source>
        <dbReference type="Proteomes" id="UP000800082"/>
    </source>
</evidence>
<dbReference type="RefSeq" id="XP_033451589.1">
    <property type="nucleotide sequence ID" value="XM_033588942.1"/>
</dbReference>
<dbReference type="GO" id="GO:0003677">
    <property type="term" value="F:DNA binding"/>
    <property type="evidence" value="ECO:0007669"/>
    <property type="project" value="UniProtKB-KW"/>
</dbReference>
<protein>
    <recommendedName>
        <fullName evidence="9">C6 zinc finger domain protein</fullName>
    </recommendedName>
</protein>
<dbReference type="OrthoDB" id="2593732at2759"/>
<keyword evidence="1" id="KW-0479">Metal-binding</keyword>
<dbReference type="PANTHER" id="PTHR36206">
    <property type="entry name" value="ASPERCRYPTIN BIOSYNTHESIS CLUSTER-SPECIFIC TRANSCRIPTION REGULATOR ATNN-RELATED"/>
    <property type="match status" value="1"/>
</dbReference>
<evidence type="ECO:0000256" key="3">
    <source>
        <dbReference type="ARBA" id="ARBA00023015"/>
    </source>
</evidence>
<accession>A0A6A5RSB4</accession>
<keyword evidence="5" id="KW-0804">Transcription</keyword>
<dbReference type="AlphaFoldDB" id="A0A6A5RSB4"/>
<evidence type="ECO:0000256" key="4">
    <source>
        <dbReference type="ARBA" id="ARBA00023125"/>
    </source>
</evidence>
<evidence type="ECO:0000256" key="1">
    <source>
        <dbReference type="ARBA" id="ARBA00022723"/>
    </source>
</evidence>
<organism evidence="7 8">
    <name type="scientific">Didymella exigua CBS 183.55</name>
    <dbReference type="NCBI Taxonomy" id="1150837"/>
    <lineage>
        <taxon>Eukaryota</taxon>
        <taxon>Fungi</taxon>
        <taxon>Dikarya</taxon>
        <taxon>Ascomycota</taxon>
        <taxon>Pezizomycotina</taxon>
        <taxon>Dothideomycetes</taxon>
        <taxon>Pleosporomycetidae</taxon>
        <taxon>Pleosporales</taxon>
        <taxon>Pleosporineae</taxon>
        <taxon>Didymellaceae</taxon>
        <taxon>Didymella</taxon>
    </lineage>
</organism>
<evidence type="ECO:0000256" key="2">
    <source>
        <dbReference type="ARBA" id="ARBA00022833"/>
    </source>
</evidence>
<dbReference type="InterPro" id="IPR052360">
    <property type="entry name" value="Transcr_Regulatory_Proteins"/>
</dbReference>
<dbReference type="GeneID" id="54346589"/>
<evidence type="ECO:0000256" key="6">
    <source>
        <dbReference type="ARBA" id="ARBA00023242"/>
    </source>
</evidence>
<proteinExistence type="predicted"/>
<dbReference type="Pfam" id="PF11951">
    <property type="entry name" value="Fungal_trans_2"/>
    <property type="match status" value="1"/>
</dbReference>
<name>A0A6A5RSB4_9PLEO</name>
<dbReference type="GO" id="GO:0046872">
    <property type="term" value="F:metal ion binding"/>
    <property type="evidence" value="ECO:0007669"/>
    <property type="project" value="UniProtKB-KW"/>
</dbReference>
<dbReference type="EMBL" id="ML978961">
    <property type="protein sequence ID" value="KAF1931341.1"/>
    <property type="molecule type" value="Genomic_DNA"/>
</dbReference>
<keyword evidence="8" id="KW-1185">Reference proteome</keyword>
<dbReference type="Proteomes" id="UP000800082">
    <property type="component" value="Unassembled WGS sequence"/>
</dbReference>
<evidence type="ECO:0000256" key="5">
    <source>
        <dbReference type="ARBA" id="ARBA00023163"/>
    </source>
</evidence>
<gene>
    <name evidence="7" type="ORF">M421DRAFT_2840</name>
</gene>
<keyword evidence="6" id="KW-0539">Nucleus</keyword>
<reference evidence="7" key="1">
    <citation type="journal article" date="2020" name="Stud. Mycol.">
        <title>101 Dothideomycetes genomes: a test case for predicting lifestyles and emergence of pathogens.</title>
        <authorList>
            <person name="Haridas S."/>
            <person name="Albert R."/>
            <person name="Binder M."/>
            <person name="Bloem J."/>
            <person name="Labutti K."/>
            <person name="Salamov A."/>
            <person name="Andreopoulos B."/>
            <person name="Baker S."/>
            <person name="Barry K."/>
            <person name="Bills G."/>
            <person name="Bluhm B."/>
            <person name="Cannon C."/>
            <person name="Castanera R."/>
            <person name="Culley D."/>
            <person name="Daum C."/>
            <person name="Ezra D."/>
            <person name="Gonzalez J."/>
            <person name="Henrissat B."/>
            <person name="Kuo A."/>
            <person name="Liang C."/>
            <person name="Lipzen A."/>
            <person name="Lutzoni F."/>
            <person name="Magnuson J."/>
            <person name="Mondo S."/>
            <person name="Nolan M."/>
            <person name="Ohm R."/>
            <person name="Pangilinan J."/>
            <person name="Park H.-J."/>
            <person name="Ramirez L."/>
            <person name="Alfaro M."/>
            <person name="Sun H."/>
            <person name="Tritt A."/>
            <person name="Yoshinaga Y."/>
            <person name="Zwiers L.-H."/>
            <person name="Turgeon B."/>
            <person name="Goodwin S."/>
            <person name="Spatafora J."/>
            <person name="Crous P."/>
            <person name="Grigoriev I."/>
        </authorList>
    </citation>
    <scope>NUCLEOTIDE SEQUENCE</scope>
    <source>
        <strain evidence="7">CBS 183.55</strain>
    </source>
</reference>
<keyword evidence="4" id="KW-0238">DNA-binding</keyword>
<evidence type="ECO:0008006" key="9">
    <source>
        <dbReference type="Google" id="ProtNLM"/>
    </source>
</evidence>
<keyword evidence="2" id="KW-0862">Zinc</keyword>
<sequence length="490" mass="55164">MFDYSEIKSVWSSKALATLPGFENDMRYLEFYYHCVGPKLSGRFDTEFWSRTILQMAHAEHAVRSALIALSHLNQHQSGTLQHARRSALDGKQYDRMPFWLNYNKAIRLLVEHMSKPTYSAEQGLVCCLLFACIEFLQADANVAFTHIRSGLNIVHELRQRKLVGSATKSAETGQDSVNARSNMVEQVLVPILTQALASALPYGASLAKDFAFLDSCPQYFTGRSFSSLDDARSSFFDLRNAAFTIARDMAIKLYGSLSFTQADHKRRNDLLKRHRDWLEALKAFESSQTIPAADTLSLSALRLGYCASYSACACIMDKTQMSYDAHLESYHDINRHASFLIHSLEVGTSREQNCALTPSANFTFDTSLIPALFYLAIRCRCPITRRTAIKLLAKDLPREGLWDAEQHRIVAERVVEIEEMEVGANGWPTGVSRLCTSRVGTEVDWNNGFQASFLYTKDIDLAAQKSWSERLVLGESVKRTLAPFAPTQE</sequence>
<dbReference type="PANTHER" id="PTHR36206:SF4">
    <property type="entry name" value="HYPOTHETICAL CONSERVED PROTEIN (EUROFUNG)-RELATED"/>
    <property type="match status" value="1"/>
</dbReference>